<keyword evidence="1" id="KW-0489">Methyltransferase</keyword>
<evidence type="ECO:0000259" key="4">
    <source>
        <dbReference type="PROSITE" id="PS50868"/>
    </source>
</evidence>
<keyword evidence="6" id="KW-1185">Reference proteome</keyword>
<dbReference type="PANTHER" id="PTHR12350">
    <property type="entry name" value="HISTONE-LYSINE N-METHYLTRANSFERASE-RELATED"/>
    <property type="match status" value="1"/>
</dbReference>
<dbReference type="Proteomes" id="UP001642502">
    <property type="component" value="Unassembled WGS sequence"/>
</dbReference>
<dbReference type="PROSITE" id="PS50868">
    <property type="entry name" value="POST_SET"/>
    <property type="match status" value="1"/>
</dbReference>
<dbReference type="PANTHER" id="PTHR12350:SF19">
    <property type="entry name" value="SET DOMAIN-CONTAINING PROTEIN"/>
    <property type="match status" value="1"/>
</dbReference>
<evidence type="ECO:0000256" key="1">
    <source>
        <dbReference type="ARBA" id="ARBA00022603"/>
    </source>
</evidence>
<dbReference type="InterPro" id="IPR053201">
    <property type="entry name" value="Flavunoidine_N-MTase"/>
</dbReference>
<name>A0ABP0DES8_9PEZI</name>
<accession>A0ABP0DES8</accession>
<comment type="caution">
    <text evidence="5">The sequence shown here is derived from an EMBL/GenBank/DDBJ whole genome shotgun (WGS) entry which is preliminary data.</text>
</comment>
<evidence type="ECO:0000256" key="3">
    <source>
        <dbReference type="SAM" id="MobiDB-lite"/>
    </source>
</evidence>
<evidence type="ECO:0000313" key="6">
    <source>
        <dbReference type="Proteomes" id="UP001642502"/>
    </source>
</evidence>
<feature type="domain" description="Post-SET" evidence="4">
    <location>
        <begin position="125"/>
        <end position="141"/>
    </location>
</feature>
<gene>
    <name evidence="5" type="ORF">SEPCBS119000_001592</name>
</gene>
<dbReference type="EMBL" id="CAWUON010000013">
    <property type="protein sequence ID" value="CAK7265592.1"/>
    <property type="molecule type" value="Genomic_DNA"/>
</dbReference>
<dbReference type="SUPFAM" id="SSF82199">
    <property type="entry name" value="SET domain"/>
    <property type="match status" value="1"/>
</dbReference>
<dbReference type="InterPro" id="IPR003616">
    <property type="entry name" value="Post-SET_dom"/>
</dbReference>
<sequence length="285" mass="30519">MSAPLKPHWLQPSHPAIQQVIISKNGDSEFSTKSVSRVDLPPFALFAPMSSPPITPAAAATYATVQVGRDQHINLNSDLLYVNHSCEPSLLFDTCSRNIWVGPKGLRAGDELTFFYPSTEWDMAQSFSCLCGTLSCRGRIAGARSMSRDQLAGQWLNGHIWELLHEQEQQEQQKTATPKPGDGLENGNSVPVVPSACETALLKDLARAEESLRMADHATEAARRALAAYRSGVTTNGKTASSANGDAHCNGVNGANATDYVKDSARHGASSRMLGGELGGDTIQA</sequence>
<dbReference type="InterPro" id="IPR046341">
    <property type="entry name" value="SET_dom_sf"/>
</dbReference>
<proteinExistence type="predicted"/>
<evidence type="ECO:0000313" key="5">
    <source>
        <dbReference type="EMBL" id="CAK7265592.1"/>
    </source>
</evidence>
<evidence type="ECO:0000256" key="2">
    <source>
        <dbReference type="ARBA" id="ARBA00022679"/>
    </source>
</evidence>
<organism evidence="5 6">
    <name type="scientific">Sporothrix epigloea</name>
    <dbReference type="NCBI Taxonomy" id="1892477"/>
    <lineage>
        <taxon>Eukaryota</taxon>
        <taxon>Fungi</taxon>
        <taxon>Dikarya</taxon>
        <taxon>Ascomycota</taxon>
        <taxon>Pezizomycotina</taxon>
        <taxon>Sordariomycetes</taxon>
        <taxon>Sordariomycetidae</taxon>
        <taxon>Ophiostomatales</taxon>
        <taxon>Ophiostomataceae</taxon>
        <taxon>Sporothrix</taxon>
    </lineage>
</organism>
<feature type="region of interest" description="Disordered" evidence="3">
    <location>
        <begin position="168"/>
        <end position="191"/>
    </location>
</feature>
<keyword evidence="2" id="KW-0808">Transferase</keyword>
<protein>
    <recommendedName>
        <fullName evidence="4">Post-SET domain-containing protein</fullName>
    </recommendedName>
</protein>
<reference evidence="5 6" key="1">
    <citation type="submission" date="2024-01" db="EMBL/GenBank/DDBJ databases">
        <authorList>
            <person name="Allen C."/>
            <person name="Tagirdzhanova G."/>
        </authorList>
    </citation>
    <scope>NUCLEOTIDE SEQUENCE [LARGE SCALE GENOMIC DNA]</scope>
    <source>
        <strain evidence="5 6">CBS 119000</strain>
    </source>
</reference>
<dbReference type="Gene3D" id="2.170.270.10">
    <property type="entry name" value="SET domain"/>
    <property type="match status" value="1"/>
</dbReference>